<reference evidence="2" key="1">
    <citation type="submission" date="2019-02" db="EMBL/GenBank/DDBJ databases">
        <title>Structural and Functional analysis of Lanthipeptide from Bacillus thuringiensis serovar andalousiensis B23193.</title>
        <authorList>
            <person name="Andreeva J.V."/>
            <person name="Grigoreva A."/>
        </authorList>
    </citation>
    <scope>NUCLEOTIDE SEQUENCE [LARGE SCALE GENOMIC DNA]</scope>
    <source>
        <strain evidence="2">B23193</strain>
    </source>
</reference>
<dbReference type="AlphaFoldDB" id="A0A6H0TQ68"/>
<evidence type="ECO:0000313" key="1">
    <source>
        <dbReference type="EMBL" id="QIW22703.1"/>
    </source>
</evidence>
<proteinExistence type="predicted"/>
<accession>A0A6H0TQ68</accession>
<name>A0A6H0TQ68_BACTU</name>
<organism evidence="1 2">
    <name type="scientific">Bacillus thuringiensis serovar andalousiensis</name>
    <dbReference type="NCBI Taxonomy" id="257985"/>
    <lineage>
        <taxon>Bacteria</taxon>
        <taxon>Bacillati</taxon>
        <taxon>Bacillota</taxon>
        <taxon>Bacilli</taxon>
        <taxon>Bacillales</taxon>
        <taxon>Bacillaceae</taxon>
        <taxon>Bacillus</taxon>
        <taxon>Bacillus cereus group</taxon>
    </lineage>
</organism>
<protein>
    <submittedName>
        <fullName evidence="1">Uncharacterized protein</fullName>
    </submittedName>
</protein>
<sequence>MPNKGTTKITAGGNSYEGVAKFTGQSTVSYTIKQDFRGKVAGSTVENGHIVKRTWSHSTLTTLAKPTETSSSIGEVEQQRYADYISLDGKYSPTSANFDGGIAQEMHSFDVIRALQDKHGVGIWQGKTALADKIVIAKQLVVDYAAVLYAKGSSPQGNKLYVKRWIPSTSTWFGSTTTTESNLTKVQTGSTNVQEIDSNGFIHVIAYADASDGTRPSVVNIDYAMLELKTKMDTDTPMLEDALYEVDQTTYNKVNVDPEFSGENLVDKFPYVEGVQHLNPVMVAEGENLFPGMIRIKLHSNATAINNDTLELNAKGNNEASTFSMKALGNVKYSFSIKKMTTNARIVAYEHDSLGLYLNKSQNLTSEGFKEFVTDPRTAELRFIFSNGISGVGKYSFENMMINLGETKPFVPRNPSYLYTNTVLAGKDGINDVLYQEDGQWKVLRKWERDVVLDGNTSWISVSLNQNKTGFKEMGTQSLNISPSATKGVAGGIGNIGFLVEPSGRMSTNSNSSMVAGGVGSYYFSPQTNIYIRVPNTDSGFSEAYFPVSDEVKAYFNGWKVKTSDVSGKPIAWKSVVDDEDAPTQTLAYVRASRAAGYTPYKLTYQLATPRVEIVQVEGNLVADGLTPVTVNSGVVVREKITPNNDGLGKYRINNLFKGGASFKFSPSRIIGIYKNGIDDTSNWEMMYSKDSGYVVGNVWAQISVNNFDPTAEYAVTYLVLDKHQFTTNTTDVKVSYNQSVRSTTDALTVGQSDNTTSISILQNLMTDVLARLKANSV</sequence>
<gene>
    <name evidence="1" type="ORF">EVG22_31400</name>
</gene>
<evidence type="ECO:0000313" key="2">
    <source>
        <dbReference type="Proteomes" id="UP000501374"/>
    </source>
</evidence>
<dbReference type="Proteomes" id="UP000501374">
    <property type="component" value="Chromosome"/>
</dbReference>
<dbReference type="EMBL" id="CP035727">
    <property type="protein sequence ID" value="QIW22703.1"/>
    <property type="molecule type" value="Genomic_DNA"/>
</dbReference>